<comment type="caution">
    <text evidence="3">The sequence shown here is derived from an EMBL/GenBank/DDBJ whole genome shotgun (WGS) entry which is preliminary data.</text>
</comment>
<proteinExistence type="predicted"/>
<dbReference type="EMBL" id="JALJRB010000010">
    <property type="protein sequence ID" value="MCJ8501081.1"/>
    <property type="molecule type" value="Genomic_DNA"/>
</dbReference>
<evidence type="ECO:0000313" key="3">
    <source>
        <dbReference type="EMBL" id="MCJ8501081.1"/>
    </source>
</evidence>
<gene>
    <name evidence="3" type="ORF">MRX98_10900</name>
</gene>
<name>A0AA41R3S9_9BACT</name>
<keyword evidence="1" id="KW-0732">Signal</keyword>
<dbReference type="InterPro" id="IPR045394">
    <property type="entry name" value="Abhydrolase_dom"/>
</dbReference>
<feature type="domain" description="Alpha/beta hydrolase" evidence="2">
    <location>
        <begin position="32"/>
        <end position="446"/>
    </location>
</feature>
<reference evidence="3" key="1">
    <citation type="submission" date="2022-04" db="EMBL/GenBank/DDBJ databases">
        <title>Desulfatitalea alkaliphila sp. nov., a novel anaerobic sulfate-reducing bacterium isolated from terrestrial mud volcano, Taman Peninsula, Russia.</title>
        <authorList>
            <person name="Khomyakova M.A."/>
            <person name="Merkel A.Y."/>
            <person name="Slobodkin A.I."/>
        </authorList>
    </citation>
    <scope>NUCLEOTIDE SEQUENCE</scope>
    <source>
        <strain evidence="3">M08but</strain>
    </source>
</reference>
<sequence length="473" mass="52206">MKKVFLLMAVTLFSLTCLSFAATDVPNPTVIGPIPASVEPGDPLRDYPYFTPAEDLADFGYVEEEFFISGFANRYGTPTGATGSIISSDHPYKTRIVVRRPVSSKRFNGVVVLEWQNVTAGYELDAHWAPSWEHFVREGYAWVGVSAQRVGVHAEPNGLKAWSPHRYGDLDLTDDGTILDDSLCYDVFAQAGQAIRHPRGINPMGNLRVKLVLAVGASQSAGRLSIYYNSIQPLHNLFEGYYLLVGGAGLRTDLGVKVFQYLSETDLRGGPARRMADSDHFRSWEVAGTGHSTHDSAVYRDPLVIRDFGEPQWPPDCDLPPYTRTRGSNVINIQYDHLVRWVLKDIPPPTAPKLEFESLAPPIFARDELGLAKGGIRLPEVEVPIALNTGINSGATFCVLYGAYQPFDDDTLRDLYRNHGQYVSAVAHSAKRNLKAGYIRPEAAVEYKVEAAFADVPPKKTKPHGKNKGKGTK</sequence>
<feature type="signal peptide" evidence="1">
    <location>
        <begin position="1"/>
        <end position="21"/>
    </location>
</feature>
<dbReference type="RefSeq" id="WP_246907271.1">
    <property type="nucleotide sequence ID" value="NZ_JALJRB010000010.1"/>
</dbReference>
<keyword evidence="4" id="KW-1185">Reference proteome</keyword>
<protein>
    <recommendedName>
        <fullName evidence="2">Alpha/beta hydrolase domain-containing protein</fullName>
    </recommendedName>
</protein>
<evidence type="ECO:0000259" key="2">
    <source>
        <dbReference type="Pfam" id="PF20091"/>
    </source>
</evidence>
<organism evidence="3 4">
    <name type="scientific">Desulfatitalea alkaliphila</name>
    <dbReference type="NCBI Taxonomy" id="2929485"/>
    <lineage>
        <taxon>Bacteria</taxon>
        <taxon>Pseudomonadati</taxon>
        <taxon>Thermodesulfobacteriota</taxon>
        <taxon>Desulfobacteria</taxon>
        <taxon>Desulfobacterales</taxon>
        <taxon>Desulfosarcinaceae</taxon>
        <taxon>Desulfatitalea</taxon>
    </lineage>
</organism>
<evidence type="ECO:0000256" key="1">
    <source>
        <dbReference type="SAM" id="SignalP"/>
    </source>
</evidence>
<feature type="chain" id="PRO_5041302540" description="Alpha/beta hydrolase domain-containing protein" evidence="1">
    <location>
        <begin position="22"/>
        <end position="473"/>
    </location>
</feature>
<dbReference type="Proteomes" id="UP001165427">
    <property type="component" value="Unassembled WGS sequence"/>
</dbReference>
<evidence type="ECO:0000313" key="4">
    <source>
        <dbReference type="Proteomes" id="UP001165427"/>
    </source>
</evidence>
<accession>A0AA41R3S9</accession>
<dbReference type="Pfam" id="PF20091">
    <property type="entry name" value="Abhydrolase_10"/>
    <property type="match status" value="1"/>
</dbReference>
<dbReference type="AlphaFoldDB" id="A0AA41R3S9"/>